<sequence>MAVGPWAIIIVALLALSVALLVLLVRISRRGIAEGTPAGRDSLILFAITYWGAIAYAALMTIVGVITIVTALSGDVTLDVPVSEFWPELDPRFTVLDQPDATIVGGGFTTATLTLAGLDLPTRLLLGLQAALSSGMFVTISLAIARIAKAVEGRRPFTSVLPKATTAAAIAVGIGGFGAQIAGGIASSMASEQALGIHGWSAEGVTDAESLELGLPEPTLLVQFDFWPLLLFIVLSALAAIFAYAERLQRDTERLERDTEGLV</sequence>
<dbReference type="EMBL" id="VFOM01000004">
    <property type="protein sequence ID" value="TQL41960.1"/>
    <property type="molecule type" value="Genomic_DNA"/>
</dbReference>
<gene>
    <name evidence="2" type="ORF">FB562_2547</name>
</gene>
<dbReference type="RefSeq" id="WP_141881653.1">
    <property type="nucleotide sequence ID" value="NZ_VFOM01000004.1"/>
</dbReference>
<accession>A0A542Y1L6</accession>
<name>A0A542Y1L6_9MICO</name>
<keyword evidence="1" id="KW-1133">Transmembrane helix</keyword>
<proteinExistence type="predicted"/>
<organism evidence="2 3">
    <name type="scientific">Homoserinimonas aerilata</name>
    <dbReference type="NCBI Taxonomy" id="1162970"/>
    <lineage>
        <taxon>Bacteria</taxon>
        <taxon>Bacillati</taxon>
        <taxon>Actinomycetota</taxon>
        <taxon>Actinomycetes</taxon>
        <taxon>Micrococcales</taxon>
        <taxon>Microbacteriaceae</taxon>
        <taxon>Homoserinimonas</taxon>
    </lineage>
</organism>
<comment type="caution">
    <text evidence="2">The sequence shown here is derived from an EMBL/GenBank/DDBJ whole genome shotgun (WGS) entry which is preliminary data.</text>
</comment>
<evidence type="ECO:0000256" key="1">
    <source>
        <dbReference type="SAM" id="Phobius"/>
    </source>
</evidence>
<keyword evidence="1" id="KW-0812">Transmembrane</keyword>
<evidence type="ECO:0000313" key="3">
    <source>
        <dbReference type="Proteomes" id="UP000317998"/>
    </source>
</evidence>
<dbReference type="Proteomes" id="UP000317998">
    <property type="component" value="Unassembled WGS sequence"/>
</dbReference>
<dbReference type="OrthoDB" id="5119249at2"/>
<keyword evidence="3" id="KW-1185">Reference proteome</keyword>
<evidence type="ECO:0000313" key="2">
    <source>
        <dbReference type="EMBL" id="TQL41960.1"/>
    </source>
</evidence>
<feature type="transmembrane region" description="Helical" evidence="1">
    <location>
        <begin position="48"/>
        <end position="72"/>
    </location>
</feature>
<feature type="transmembrane region" description="Helical" evidence="1">
    <location>
        <begin position="226"/>
        <end position="245"/>
    </location>
</feature>
<feature type="transmembrane region" description="Helical" evidence="1">
    <location>
        <begin position="166"/>
        <end position="186"/>
    </location>
</feature>
<keyword evidence="1" id="KW-0472">Membrane</keyword>
<feature type="transmembrane region" description="Helical" evidence="1">
    <location>
        <begin position="6"/>
        <end position="27"/>
    </location>
</feature>
<reference evidence="2 3" key="1">
    <citation type="submission" date="2019-06" db="EMBL/GenBank/DDBJ databases">
        <title>Sequencing the genomes of 1000 actinobacteria strains.</title>
        <authorList>
            <person name="Klenk H.-P."/>
        </authorList>
    </citation>
    <scope>NUCLEOTIDE SEQUENCE [LARGE SCALE GENOMIC DNA]</scope>
    <source>
        <strain evidence="2 3">DSM 26477</strain>
    </source>
</reference>
<dbReference type="AlphaFoldDB" id="A0A542Y1L6"/>
<protein>
    <submittedName>
        <fullName evidence="2">Uncharacterized protein</fullName>
    </submittedName>
</protein>
<feature type="transmembrane region" description="Helical" evidence="1">
    <location>
        <begin position="124"/>
        <end position="145"/>
    </location>
</feature>